<dbReference type="Gene3D" id="3.20.20.80">
    <property type="entry name" value="Glycosidases"/>
    <property type="match status" value="1"/>
</dbReference>
<keyword evidence="5" id="KW-1185">Reference proteome</keyword>
<dbReference type="STRING" id="188477.A0A433U055"/>
<dbReference type="Proteomes" id="UP000271974">
    <property type="component" value="Unassembled WGS sequence"/>
</dbReference>
<keyword evidence="2" id="KW-0326">Glycosidase</keyword>
<gene>
    <name evidence="4" type="ORF">EGW08_005061</name>
</gene>
<dbReference type="SUPFAM" id="SSF51445">
    <property type="entry name" value="(Trans)glycosidases"/>
    <property type="match status" value="1"/>
</dbReference>
<organism evidence="4 5">
    <name type="scientific">Elysia chlorotica</name>
    <name type="common">Eastern emerald elysia</name>
    <name type="synonym">Sea slug</name>
    <dbReference type="NCBI Taxonomy" id="188477"/>
    <lineage>
        <taxon>Eukaryota</taxon>
        <taxon>Metazoa</taxon>
        <taxon>Spiralia</taxon>
        <taxon>Lophotrochozoa</taxon>
        <taxon>Mollusca</taxon>
        <taxon>Gastropoda</taxon>
        <taxon>Heterobranchia</taxon>
        <taxon>Euthyneura</taxon>
        <taxon>Panpulmonata</taxon>
        <taxon>Sacoglossa</taxon>
        <taxon>Placobranchoidea</taxon>
        <taxon>Plakobranchidae</taxon>
        <taxon>Elysia</taxon>
    </lineage>
</organism>
<dbReference type="PANTHER" id="PTHR43053:SF6">
    <property type="entry name" value="SITS-BINDING PROTEIN"/>
    <property type="match status" value="1"/>
</dbReference>
<accession>A0A433U055</accession>
<dbReference type="InterPro" id="IPR050985">
    <property type="entry name" value="Alpha-glycosidase_related"/>
</dbReference>
<sequence length="444" mass="49084">RVSVPSQPYLTHKFTDSGGVKFDSFIEPYFVSANGAVLLLDSYLPLFVSINDKKDGQLVFKSAFLEPYSPDSFKAGLTLSYKVCKGFSARAVHQRLSPLRLRPPLPAAPSGSLLQFPIWSTRAFQDAQLNEAGLIEFTSKFSVWKLPYNHLFIVGNYSKASGVFSFNEKKFPHSHQLIMEWKEKFSSKVGELLVGVEVSPSVPETGLQNSESPVHVQYSSSATQNMRPGQNLLLDITSESAVHWFKSQLRGLRDMSVHGFLFAGGHAASLFPRHTLQSDLVTNRSLLHPNQYTEMYGEIAGSIAMPTADRGYSILGSGYLAQKHGFVADAGPFGSAWDHRKGLKAVIPTTITCGLLGYPFVVAGPVGGLSFSGTPPSKELYVRWLSLATYLPALEMAWGPWLYDQTVINHARSMLEFRQLVLWPKYFAELVEEAAKTGTPILRP</sequence>
<dbReference type="InterPro" id="IPR017853">
    <property type="entry name" value="GH"/>
</dbReference>
<evidence type="ECO:0000256" key="2">
    <source>
        <dbReference type="RuleBase" id="RU361185"/>
    </source>
</evidence>
<evidence type="ECO:0000256" key="1">
    <source>
        <dbReference type="ARBA" id="ARBA00007806"/>
    </source>
</evidence>
<comment type="similarity">
    <text evidence="1 2">Belongs to the glycosyl hydrolase 31 family.</text>
</comment>
<protein>
    <recommendedName>
        <fullName evidence="3">Glycoside hydrolase family 31 TIM barrel domain-containing protein</fullName>
    </recommendedName>
</protein>
<evidence type="ECO:0000259" key="3">
    <source>
        <dbReference type="Pfam" id="PF01055"/>
    </source>
</evidence>
<dbReference type="AlphaFoldDB" id="A0A433U055"/>
<feature type="domain" description="Glycoside hydrolase family 31 TIM barrel" evidence="3">
    <location>
        <begin position="124"/>
        <end position="419"/>
    </location>
</feature>
<keyword evidence="2" id="KW-0378">Hydrolase</keyword>
<reference evidence="4 5" key="1">
    <citation type="submission" date="2019-01" db="EMBL/GenBank/DDBJ databases">
        <title>A draft genome assembly of the solar-powered sea slug Elysia chlorotica.</title>
        <authorList>
            <person name="Cai H."/>
            <person name="Li Q."/>
            <person name="Fang X."/>
            <person name="Li J."/>
            <person name="Curtis N.E."/>
            <person name="Altenburger A."/>
            <person name="Shibata T."/>
            <person name="Feng M."/>
            <person name="Maeda T."/>
            <person name="Schwartz J.A."/>
            <person name="Shigenobu S."/>
            <person name="Lundholm N."/>
            <person name="Nishiyama T."/>
            <person name="Yang H."/>
            <person name="Hasebe M."/>
            <person name="Li S."/>
            <person name="Pierce S.K."/>
            <person name="Wang J."/>
        </authorList>
    </citation>
    <scope>NUCLEOTIDE SEQUENCE [LARGE SCALE GENOMIC DNA]</scope>
    <source>
        <strain evidence="4">EC2010</strain>
        <tissue evidence="4">Whole organism of an adult</tissue>
    </source>
</reference>
<name>A0A433U055_ELYCH</name>
<proteinExistence type="inferred from homology"/>
<dbReference type="PANTHER" id="PTHR43053">
    <property type="entry name" value="GLYCOSIDASE FAMILY 31"/>
    <property type="match status" value="1"/>
</dbReference>
<dbReference type="Pfam" id="PF01055">
    <property type="entry name" value="Glyco_hydro_31_2nd"/>
    <property type="match status" value="1"/>
</dbReference>
<dbReference type="GO" id="GO:0004553">
    <property type="term" value="F:hydrolase activity, hydrolyzing O-glycosyl compounds"/>
    <property type="evidence" value="ECO:0007669"/>
    <property type="project" value="InterPro"/>
</dbReference>
<feature type="non-terminal residue" evidence="4">
    <location>
        <position position="444"/>
    </location>
</feature>
<feature type="non-terminal residue" evidence="4">
    <location>
        <position position="1"/>
    </location>
</feature>
<evidence type="ECO:0000313" key="5">
    <source>
        <dbReference type="Proteomes" id="UP000271974"/>
    </source>
</evidence>
<comment type="caution">
    <text evidence="4">The sequence shown here is derived from an EMBL/GenBank/DDBJ whole genome shotgun (WGS) entry which is preliminary data.</text>
</comment>
<dbReference type="OrthoDB" id="10070917at2759"/>
<dbReference type="InterPro" id="IPR000322">
    <property type="entry name" value="Glyco_hydro_31_TIM"/>
</dbReference>
<dbReference type="EMBL" id="RQTK01000117">
    <property type="protein sequence ID" value="RUS87221.1"/>
    <property type="molecule type" value="Genomic_DNA"/>
</dbReference>
<evidence type="ECO:0000313" key="4">
    <source>
        <dbReference type="EMBL" id="RUS87221.1"/>
    </source>
</evidence>
<dbReference type="GO" id="GO:0005975">
    <property type="term" value="P:carbohydrate metabolic process"/>
    <property type="evidence" value="ECO:0007669"/>
    <property type="project" value="InterPro"/>
</dbReference>